<feature type="region of interest" description="Disordered" evidence="1">
    <location>
        <begin position="44"/>
        <end position="67"/>
    </location>
</feature>
<dbReference type="AlphaFoldDB" id="A0AA39PL82"/>
<dbReference type="EMBL" id="JAUEPR010000004">
    <property type="protein sequence ID" value="KAK0486377.1"/>
    <property type="molecule type" value="Genomic_DNA"/>
</dbReference>
<sequence length="67" mass="7872">MFTVKLDKRPVLFIEVKPPASFRLDSKRQEADKHMRKHFRDLHDDVLPGATNSVNPPYDCCRSQHHD</sequence>
<accession>A0AA39PL82</accession>
<keyword evidence="3" id="KW-1185">Reference proteome</keyword>
<dbReference type="Proteomes" id="UP001175227">
    <property type="component" value="Unassembled WGS sequence"/>
</dbReference>
<evidence type="ECO:0000256" key="1">
    <source>
        <dbReference type="SAM" id="MobiDB-lite"/>
    </source>
</evidence>
<proteinExistence type="predicted"/>
<evidence type="ECO:0000313" key="2">
    <source>
        <dbReference type="EMBL" id="KAK0486377.1"/>
    </source>
</evidence>
<evidence type="ECO:0000313" key="3">
    <source>
        <dbReference type="Proteomes" id="UP001175227"/>
    </source>
</evidence>
<gene>
    <name evidence="2" type="ORF">IW261DRAFT_1664482</name>
</gene>
<comment type="caution">
    <text evidence="2">The sequence shown here is derived from an EMBL/GenBank/DDBJ whole genome shotgun (WGS) entry which is preliminary data.</text>
</comment>
<protein>
    <submittedName>
        <fullName evidence="2">Uncharacterized protein</fullName>
    </submittedName>
</protein>
<name>A0AA39PL82_9AGAR</name>
<reference evidence="2" key="1">
    <citation type="submission" date="2023-06" db="EMBL/GenBank/DDBJ databases">
        <authorList>
            <consortium name="Lawrence Berkeley National Laboratory"/>
            <person name="Ahrendt S."/>
            <person name="Sahu N."/>
            <person name="Indic B."/>
            <person name="Wong-Bajracharya J."/>
            <person name="Merenyi Z."/>
            <person name="Ke H.-M."/>
            <person name="Monk M."/>
            <person name="Kocsube S."/>
            <person name="Drula E."/>
            <person name="Lipzen A."/>
            <person name="Balint B."/>
            <person name="Henrissat B."/>
            <person name="Andreopoulos B."/>
            <person name="Martin F.M."/>
            <person name="Harder C.B."/>
            <person name="Rigling D."/>
            <person name="Ford K.L."/>
            <person name="Foster G.D."/>
            <person name="Pangilinan J."/>
            <person name="Papanicolaou A."/>
            <person name="Barry K."/>
            <person name="LaButti K."/>
            <person name="Viragh M."/>
            <person name="Koriabine M."/>
            <person name="Yan M."/>
            <person name="Riley R."/>
            <person name="Champramary S."/>
            <person name="Plett K.L."/>
            <person name="Tsai I.J."/>
            <person name="Slot J."/>
            <person name="Sipos G."/>
            <person name="Plett J."/>
            <person name="Nagy L.G."/>
            <person name="Grigoriev I.V."/>
        </authorList>
    </citation>
    <scope>NUCLEOTIDE SEQUENCE</scope>
    <source>
        <strain evidence="2">ICMP 16352</strain>
    </source>
</reference>
<organism evidence="2 3">
    <name type="scientific">Armillaria novae-zelandiae</name>
    <dbReference type="NCBI Taxonomy" id="153914"/>
    <lineage>
        <taxon>Eukaryota</taxon>
        <taxon>Fungi</taxon>
        <taxon>Dikarya</taxon>
        <taxon>Basidiomycota</taxon>
        <taxon>Agaricomycotina</taxon>
        <taxon>Agaricomycetes</taxon>
        <taxon>Agaricomycetidae</taxon>
        <taxon>Agaricales</taxon>
        <taxon>Marasmiineae</taxon>
        <taxon>Physalacriaceae</taxon>
        <taxon>Armillaria</taxon>
    </lineage>
</organism>